<name>A0A0G1GK04_9BACT</name>
<organism evidence="1">
    <name type="scientific">Candidatus Collierbacteria bacterium GW2011_GWA1_44_12</name>
    <dbReference type="NCBI Taxonomy" id="1618376"/>
    <lineage>
        <taxon>Bacteria</taxon>
        <taxon>Candidatus Collieribacteriota</taxon>
    </lineage>
</organism>
<proteinExistence type="predicted"/>
<dbReference type="EMBL" id="LCHN01000019">
    <property type="protein sequence ID" value="KKT35281.1"/>
    <property type="molecule type" value="Genomic_DNA"/>
</dbReference>
<gene>
    <name evidence="1" type="ORF">UW23_C0019G0030</name>
</gene>
<accession>A0A0G1GK04</accession>
<dbReference type="Proteomes" id="UP000034069">
    <property type="component" value="Unassembled WGS sequence"/>
</dbReference>
<dbReference type="AlphaFoldDB" id="A0A0G1GK04"/>
<evidence type="ECO:0000313" key="1">
    <source>
        <dbReference type="EMBL" id="KKT35281.1"/>
    </source>
</evidence>
<reference evidence="1" key="1">
    <citation type="journal article" date="2015" name="Nature">
        <title>rRNA introns, odd ribosomes, and small enigmatic genomes across a large radiation of phyla.</title>
        <authorList>
            <person name="Brown C.T."/>
            <person name="Hug L.A."/>
            <person name="Thomas B.C."/>
            <person name="Sharon I."/>
            <person name="Castelle C.J."/>
            <person name="Singh A."/>
            <person name="Wilkins M.J."/>
            <person name="Williams K.H."/>
            <person name="Banfield J.F."/>
        </authorList>
    </citation>
    <scope>NUCLEOTIDE SEQUENCE [LARGE SCALE GENOMIC DNA]</scope>
</reference>
<sequence>MASIFKFISGLFHDPRFYKSAEIPADLPVEFWYIFLDMEIGSAVRKSVSVTPWSELIPEIKRLKIYSACSSSNPVVICVVTVLGHGKHVINLPKSEFIDKFGEIQEVDDQGLKDWFADIGKKKEELLSALRSVSRGLQDVLDNLNF</sequence>
<protein>
    <submittedName>
        <fullName evidence="1">Uncharacterized protein</fullName>
    </submittedName>
</protein>
<comment type="caution">
    <text evidence="1">The sequence shown here is derived from an EMBL/GenBank/DDBJ whole genome shotgun (WGS) entry which is preliminary data.</text>
</comment>